<keyword evidence="3" id="KW-1185">Reference proteome</keyword>
<dbReference type="KEGG" id="more:E1B28_005557"/>
<dbReference type="PANTHER" id="PTHR33096:SF1">
    <property type="entry name" value="CXC1-LIKE CYSTEINE CLUSTER ASSOCIATED WITH KDZ TRANSPOSASES DOMAIN-CONTAINING PROTEIN"/>
    <property type="match status" value="1"/>
</dbReference>
<dbReference type="PANTHER" id="PTHR33096">
    <property type="entry name" value="CXC2 DOMAIN-CONTAINING PROTEIN"/>
    <property type="match status" value="1"/>
</dbReference>
<dbReference type="RefSeq" id="XP_043011210.1">
    <property type="nucleotide sequence ID" value="XM_043150125.1"/>
</dbReference>
<organism evidence="2 3">
    <name type="scientific">Marasmius oreades</name>
    <name type="common">fairy-ring Marasmius</name>
    <dbReference type="NCBI Taxonomy" id="181124"/>
    <lineage>
        <taxon>Eukaryota</taxon>
        <taxon>Fungi</taxon>
        <taxon>Dikarya</taxon>
        <taxon>Basidiomycota</taxon>
        <taxon>Agaricomycotina</taxon>
        <taxon>Agaricomycetes</taxon>
        <taxon>Agaricomycetidae</taxon>
        <taxon>Agaricales</taxon>
        <taxon>Marasmiineae</taxon>
        <taxon>Marasmiaceae</taxon>
        <taxon>Marasmius</taxon>
    </lineage>
</organism>
<dbReference type="OrthoDB" id="2505969at2759"/>
<dbReference type="Pfam" id="PF18758">
    <property type="entry name" value="KDZ"/>
    <property type="match status" value="1"/>
</dbReference>
<evidence type="ECO:0000313" key="2">
    <source>
        <dbReference type="EMBL" id="KAG7094740.1"/>
    </source>
</evidence>
<comment type="caution">
    <text evidence="2">The sequence shown here is derived from an EMBL/GenBank/DDBJ whole genome shotgun (WGS) entry which is preliminary data.</text>
</comment>
<dbReference type="Proteomes" id="UP001049176">
    <property type="component" value="Chromosome 3"/>
</dbReference>
<dbReference type="AlphaFoldDB" id="A0A9P7S3T2"/>
<dbReference type="InterPro" id="IPR040521">
    <property type="entry name" value="KDZ"/>
</dbReference>
<gene>
    <name evidence="2" type="ORF">E1B28_005557</name>
</gene>
<dbReference type="GeneID" id="66074633"/>
<evidence type="ECO:0000256" key="1">
    <source>
        <dbReference type="SAM" id="MobiDB-lite"/>
    </source>
</evidence>
<evidence type="ECO:0008006" key="4">
    <source>
        <dbReference type="Google" id="ProtNLM"/>
    </source>
</evidence>
<proteinExistence type="predicted"/>
<reference evidence="2" key="1">
    <citation type="journal article" date="2021" name="Genome Biol. Evol.">
        <title>The assembled and annotated genome of the fairy-ring fungus Marasmius oreades.</title>
        <authorList>
            <person name="Hiltunen M."/>
            <person name="Ament-Velasquez S.L."/>
            <person name="Johannesson H."/>
        </authorList>
    </citation>
    <scope>NUCLEOTIDE SEQUENCE</scope>
    <source>
        <strain evidence="2">03SP1</strain>
    </source>
</reference>
<accession>A0A9P7S3T2</accession>
<protein>
    <recommendedName>
        <fullName evidence="4">CxC2-like cysteine cluster KDZ transposase-associated domain-containing protein</fullName>
    </recommendedName>
</protein>
<name>A0A9P7S3T2_9AGAR</name>
<dbReference type="EMBL" id="CM032183">
    <property type="protein sequence ID" value="KAG7094740.1"/>
    <property type="molecule type" value="Genomic_DNA"/>
</dbReference>
<evidence type="ECO:0000313" key="3">
    <source>
        <dbReference type="Proteomes" id="UP001049176"/>
    </source>
</evidence>
<feature type="region of interest" description="Disordered" evidence="1">
    <location>
        <begin position="357"/>
        <end position="378"/>
    </location>
</feature>
<sequence>MGKSGSKKVKVSYGGCVHAGNGMQKEIRWLNCTIDSLEREREIYLKHYGALRHKTSSMVLEPANDIDVDNDDYDIDFPLPNGHDLPIFPPGEEALLQSHEGREYEEILSSLLAKSNRRPDDRDRSDHIQKQVDSWTSQMPELVSAYLAYLGNSPPVNKDNQPVWFIPVISFEENQERDIFHHEGSLTIPISLARHGLIGCSPEQPSIAVPIHFLHIYHQIHRVCPHYSLDALARSLQHVHFLPQGTILNDQLCSEYDIYLAILRNVKTLCLEALGRNIEQILTTTTCAPCTYKLKDKPSLVPSMLIAMDGNNSLKMVDTDYKLGKPRIDKQTLPDHHWIEDERVNKFKDEVAKNQARQVKSKQKASTNSLYNQPDPASGTFKDEDVAWLEVIEADDLAACIDTCVDRWQNAGPDSKKKMCQMFAVAGIFLAVCHHGHLLVICDMVRSRELMKYPLAIVDKLLKNYGDDLGLGYDIMCAFYKTMKQSDKLGKKITDKRLIGVVPAFHGHAHNQKCQCDWHPQYIPGVGIEDFEGCERTFSLSNSLASVTQLATSFHRRQAILEYFNFNDKDKHALSGNLIYQNYREALERLEEDLPLFEDACQRFRLSTAACEAFLIKEREYFSAAMEESFGDNAASRLC</sequence>